<evidence type="ECO:0000313" key="1">
    <source>
        <dbReference type="EMBL" id="QHS84380.1"/>
    </source>
</evidence>
<name>A0A6C0AYF4_9ZZZZ</name>
<sequence length="85" mass="10005">MKQKISPNYTSKYNKHFTKLPHKHNGSNTHPNICNISNNENNIFRSNDYKKKVEHIMSSGLNNLQYTILERKDINDYVELIKVSI</sequence>
<organism evidence="1">
    <name type="scientific">viral metagenome</name>
    <dbReference type="NCBI Taxonomy" id="1070528"/>
    <lineage>
        <taxon>unclassified sequences</taxon>
        <taxon>metagenomes</taxon>
        <taxon>organismal metagenomes</taxon>
    </lineage>
</organism>
<dbReference type="AlphaFoldDB" id="A0A6C0AYF4"/>
<dbReference type="EMBL" id="MN738808">
    <property type="protein sequence ID" value="QHS84380.1"/>
    <property type="molecule type" value="Genomic_DNA"/>
</dbReference>
<reference evidence="1" key="1">
    <citation type="journal article" date="2020" name="Nature">
        <title>Giant virus diversity and host interactions through global metagenomics.</title>
        <authorList>
            <person name="Schulz F."/>
            <person name="Roux S."/>
            <person name="Paez-Espino D."/>
            <person name="Jungbluth S."/>
            <person name="Walsh D.A."/>
            <person name="Denef V.J."/>
            <person name="McMahon K.D."/>
            <person name="Konstantinidis K.T."/>
            <person name="Eloe-Fadrosh E.A."/>
            <person name="Kyrpides N.C."/>
            <person name="Woyke T."/>
        </authorList>
    </citation>
    <scope>NUCLEOTIDE SEQUENCE</scope>
    <source>
        <strain evidence="1">GVMAG-S-ERX556022-25</strain>
    </source>
</reference>
<protein>
    <submittedName>
        <fullName evidence="1">Uncharacterized protein</fullName>
    </submittedName>
</protein>
<proteinExistence type="predicted"/>
<accession>A0A6C0AYF4</accession>